<comment type="similarity">
    <text evidence="10">Belongs to the ABC transporter superfamily. Lipid exporter (TC 3.A.1.106) family.</text>
</comment>
<feature type="transmembrane region" description="Helical" evidence="11">
    <location>
        <begin position="209"/>
        <end position="230"/>
    </location>
</feature>
<dbReference type="AlphaFoldDB" id="A0A4Z0HAJ6"/>
<dbReference type="CDD" id="cd18779">
    <property type="entry name" value="ABC_6TM_T1SS_like"/>
    <property type="match status" value="1"/>
</dbReference>
<keyword evidence="8 11" id="KW-1133">Transmembrane helix</keyword>
<keyword evidence="5" id="KW-0547">Nucleotide-binding</keyword>
<keyword evidence="6" id="KW-0645">Protease</keyword>
<evidence type="ECO:0000256" key="10">
    <source>
        <dbReference type="ARBA" id="ARBA00061644"/>
    </source>
</evidence>
<dbReference type="Gene3D" id="1.20.1560.10">
    <property type="entry name" value="ABC transporter type 1, transmembrane domain"/>
    <property type="match status" value="1"/>
</dbReference>
<dbReference type="GO" id="GO:0016887">
    <property type="term" value="F:ATP hydrolysis activity"/>
    <property type="evidence" value="ECO:0007669"/>
    <property type="project" value="InterPro"/>
</dbReference>
<dbReference type="InterPro" id="IPR036640">
    <property type="entry name" value="ABC1_TM_sf"/>
</dbReference>
<accession>A0A4Z0HAJ6</accession>
<dbReference type="FunFam" id="3.40.50.300:FF:000299">
    <property type="entry name" value="ABC transporter ATP-binding protein/permease"/>
    <property type="match status" value="1"/>
</dbReference>
<keyword evidence="2" id="KW-0813">Transport</keyword>
<dbReference type="SUPFAM" id="SSF52540">
    <property type="entry name" value="P-loop containing nucleoside triphosphate hydrolases"/>
    <property type="match status" value="1"/>
</dbReference>
<dbReference type="InterPro" id="IPR005074">
    <property type="entry name" value="Peptidase_C39"/>
</dbReference>
<dbReference type="PROSITE" id="PS50929">
    <property type="entry name" value="ABC_TM1F"/>
    <property type="match status" value="1"/>
</dbReference>
<dbReference type="EMBL" id="SRID01000084">
    <property type="protein sequence ID" value="TGB11554.1"/>
    <property type="molecule type" value="Genomic_DNA"/>
</dbReference>
<dbReference type="GO" id="GO:0034040">
    <property type="term" value="F:ATPase-coupled lipid transmembrane transporter activity"/>
    <property type="evidence" value="ECO:0007669"/>
    <property type="project" value="TreeGrafter"/>
</dbReference>
<keyword evidence="3" id="KW-1003">Cell membrane</keyword>
<dbReference type="PROSITE" id="PS50893">
    <property type="entry name" value="ABC_TRANSPORTER_2"/>
    <property type="match status" value="1"/>
</dbReference>
<dbReference type="InterPro" id="IPR017871">
    <property type="entry name" value="ABC_transporter-like_CS"/>
</dbReference>
<dbReference type="OrthoDB" id="9806127at2"/>
<evidence type="ECO:0000256" key="5">
    <source>
        <dbReference type="ARBA" id="ARBA00022741"/>
    </source>
</evidence>
<feature type="domain" description="Peptidase C39" evidence="14">
    <location>
        <begin position="23"/>
        <end position="142"/>
    </location>
</feature>
<dbReference type="SMART" id="SM00382">
    <property type="entry name" value="AAA"/>
    <property type="match status" value="1"/>
</dbReference>
<dbReference type="GO" id="GO:0008234">
    <property type="term" value="F:cysteine-type peptidase activity"/>
    <property type="evidence" value="ECO:0007669"/>
    <property type="project" value="UniProtKB-KW"/>
</dbReference>
<evidence type="ECO:0000256" key="1">
    <source>
        <dbReference type="ARBA" id="ARBA00004651"/>
    </source>
</evidence>
<keyword evidence="9 11" id="KW-0472">Membrane</keyword>
<dbReference type="GO" id="GO:0005524">
    <property type="term" value="F:ATP binding"/>
    <property type="evidence" value="ECO:0007669"/>
    <property type="project" value="UniProtKB-KW"/>
</dbReference>
<keyword evidence="6" id="KW-0378">Hydrolase</keyword>
<dbReference type="PANTHER" id="PTHR24221:SF606">
    <property type="entry name" value="COLICIN V SECRETION-PROCESSING ATP-BINDING PROTEIN"/>
    <property type="match status" value="1"/>
</dbReference>
<keyword evidence="6" id="KW-0788">Thiol protease</keyword>
<organism evidence="15 16">
    <name type="scientific">Streptomyces palmae</name>
    <dbReference type="NCBI Taxonomy" id="1701085"/>
    <lineage>
        <taxon>Bacteria</taxon>
        <taxon>Bacillati</taxon>
        <taxon>Actinomycetota</taxon>
        <taxon>Actinomycetes</taxon>
        <taxon>Kitasatosporales</taxon>
        <taxon>Streptomycetaceae</taxon>
        <taxon>Streptomyces</taxon>
    </lineage>
</organism>
<dbReference type="Proteomes" id="UP000297948">
    <property type="component" value="Unassembled WGS sequence"/>
</dbReference>
<evidence type="ECO:0000256" key="4">
    <source>
        <dbReference type="ARBA" id="ARBA00022692"/>
    </source>
</evidence>
<evidence type="ECO:0000256" key="2">
    <source>
        <dbReference type="ARBA" id="ARBA00022448"/>
    </source>
</evidence>
<dbReference type="GO" id="GO:0006508">
    <property type="term" value="P:proteolysis"/>
    <property type="evidence" value="ECO:0007669"/>
    <property type="project" value="InterPro"/>
</dbReference>
<dbReference type="PANTHER" id="PTHR24221">
    <property type="entry name" value="ATP-BINDING CASSETTE SUB-FAMILY B"/>
    <property type="match status" value="1"/>
</dbReference>
<sequence length="732" mass="78710">MGDSRWERLRPGGARTRVPVLLQDSIAECGAACLAMLLCAHGHHVTVPEVRDRLGIGRDGANAAALAATAEEYGLTVEAYRAEPWALAKLTLPALLHWNLNHYVVLEEIDEHQATIVDPSEGRRTISRAEFDGSFSGVVLVLAPGPGFRAKARPRGEVLGFLARYAPRRPSLIAGVLGVSALLAALGLLPALITKYVLDEVVASGSTQVMYTLGLGIAALVAGQALIGFVRNQLLLHMRNRIDHALMTSFLRHLFRLPYPYFQLRNSGDILTRVSSGMLVREVLTSHTLSLVLDGGMGLLYVVVLWRLAPAMALVVLGAAACQIVIALAFTPRVRDTSRQEISAMTLAQAQLVESLSGIETLKAAGAERMALDRWQELYERQLASTLRKGTVGNAMDGVMDLTRLGAPLVLLWTGAWLVMDGSMSLGTLVGANTLAGMALGPIGTLSRTYHALQGAGVHVRRLRDVLAESPEQPGPRPKAPAIHGDIRLESVRYRYQPDAPLAVDAIDLHIPAGSMVAVVGRSGSGKSTLARLMLGLYQPVEGRVLLDGVPIDRFDVESVRSRFGVVVQDSSVFSGSILDNIRINRPGVGVDDVVEAATTACLHADIERMPLGYLTALGERGSGMSGGQRQRLGLARALVGRPSVLLMDEATSHLDTLTEEAIQRNLRELRCTRIVIAHRLSTVRSADRIVVVDQGRVVEQGTHEELIAADGAYAELVRSQEDPAPASLDRA</sequence>
<dbReference type="InterPro" id="IPR003593">
    <property type="entry name" value="AAA+_ATPase"/>
</dbReference>
<evidence type="ECO:0000256" key="7">
    <source>
        <dbReference type="ARBA" id="ARBA00022840"/>
    </source>
</evidence>
<feature type="domain" description="ABC transmembrane type-1" evidence="13">
    <location>
        <begin position="174"/>
        <end position="455"/>
    </location>
</feature>
<evidence type="ECO:0000256" key="6">
    <source>
        <dbReference type="ARBA" id="ARBA00022807"/>
    </source>
</evidence>
<feature type="transmembrane region" description="Helical" evidence="11">
    <location>
        <begin position="283"/>
        <end position="306"/>
    </location>
</feature>
<dbReference type="PROSITE" id="PS00211">
    <property type="entry name" value="ABC_TRANSPORTER_1"/>
    <property type="match status" value="1"/>
</dbReference>
<dbReference type="InterPro" id="IPR039421">
    <property type="entry name" value="Type_1_exporter"/>
</dbReference>
<dbReference type="InterPro" id="IPR027417">
    <property type="entry name" value="P-loop_NTPase"/>
</dbReference>
<evidence type="ECO:0000259" key="14">
    <source>
        <dbReference type="PROSITE" id="PS50990"/>
    </source>
</evidence>
<evidence type="ECO:0000313" key="15">
    <source>
        <dbReference type="EMBL" id="TGB11554.1"/>
    </source>
</evidence>
<dbReference type="Gene3D" id="3.90.70.10">
    <property type="entry name" value="Cysteine proteinases"/>
    <property type="match status" value="1"/>
</dbReference>
<feature type="transmembrane region" description="Helical" evidence="11">
    <location>
        <begin position="172"/>
        <end position="197"/>
    </location>
</feature>
<dbReference type="InterPro" id="IPR003439">
    <property type="entry name" value="ABC_transporter-like_ATP-bd"/>
</dbReference>
<evidence type="ECO:0000256" key="8">
    <source>
        <dbReference type="ARBA" id="ARBA00022989"/>
    </source>
</evidence>
<dbReference type="InterPro" id="IPR011527">
    <property type="entry name" value="ABC1_TM_dom"/>
</dbReference>
<dbReference type="Pfam" id="PF03412">
    <property type="entry name" value="Peptidase_C39"/>
    <property type="match status" value="1"/>
</dbReference>
<keyword evidence="16" id="KW-1185">Reference proteome</keyword>
<reference evidence="15 16" key="1">
    <citation type="submission" date="2019-03" db="EMBL/GenBank/DDBJ databases">
        <authorList>
            <person name="Gonzalez-Pimentel J.L."/>
        </authorList>
    </citation>
    <scope>NUCLEOTIDE SEQUENCE [LARGE SCALE GENOMIC DNA]</scope>
    <source>
        <strain evidence="15 16">JCM 31289</strain>
    </source>
</reference>
<proteinExistence type="inferred from homology"/>
<feature type="domain" description="ABC transporter" evidence="12">
    <location>
        <begin position="487"/>
        <end position="720"/>
    </location>
</feature>
<feature type="transmembrane region" description="Helical" evidence="11">
    <location>
        <begin position="312"/>
        <end position="330"/>
    </location>
</feature>
<keyword evidence="7" id="KW-0067">ATP-binding</keyword>
<evidence type="ECO:0000256" key="9">
    <source>
        <dbReference type="ARBA" id="ARBA00023136"/>
    </source>
</evidence>
<dbReference type="PROSITE" id="PS50990">
    <property type="entry name" value="PEPTIDASE_C39"/>
    <property type="match status" value="1"/>
</dbReference>
<keyword evidence="4 11" id="KW-0812">Transmembrane</keyword>
<dbReference type="Gene3D" id="3.40.50.300">
    <property type="entry name" value="P-loop containing nucleotide triphosphate hydrolases"/>
    <property type="match status" value="1"/>
</dbReference>
<evidence type="ECO:0000259" key="13">
    <source>
        <dbReference type="PROSITE" id="PS50929"/>
    </source>
</evidence>
<comment type="caution">
    <text evidence="15">The sequence shown here is derived from an EMBL/GenBank/DDBJ whole genome shotgun (WGS) entry which is preliminary data.</text>
</comment>
<dbReference type="GO" id="GO:0005886">
    <property type="term" value="C:plasma membrane"/>
    <property type="evidence" value="ECO:0007669"/>
    <property type="project" value="UniProtKB-SubCell"/>
</dbReference>
<evidence type="ECO:0000313" key="16">
    <source>
        <dbReference type="Proteomes" id="UP000297948"/>
    </source>
</evidence>
<evidence type="ECO:0000256" key="3">
    <source>
        <dbReference type="ARBA" id="ARBA00022475"/>
    </source>
</evidence>
<dbReference type="Pfam" id="PF00664">
    <property type="entry name" value="ABC_membrane"/>
    <property type="match status" value="1"/>
</dbReference>
<gene>
    <name evidence="15" type="ORF">E4099_11910</name>
</gene>
<dbReference type="RefSeq" id="WP_135338978.1">
    <property type="nucleotide sequence ID" value="NZ_JBHLTX010000036.1"/>
</dbReference>
<name>A0A4Z0HAJ6_9ACTN</name>
<evidence type="ECO:0000259" key="12">
    <source>
        <dbReference type="PROSITE" id="PS50893"/>
    </source>
</evidence>
<dbReference type="SUPFAM" id="SSF90123">
    <property type="entry name" value="ABC transporter transmembrane region"/>
    <property type="match status" value="1"/>
</dbReference>
<comment type="subcellular location">
    <subcellularLocation>
        <location evidence="1">Cell membrane</location>
        <topology evidence="1">Multi-pass membrane protein</topology>
    </subcellularLocation>
</comment>
<evidence type="ECO:0000256" key="11">
    <source>
        <dbReference type="SAM" id="Phobius"/>
    </source>
</evidence>
<protein>
    <submittedName>
        <fullName evidence="15">Peptidase domain-containing ABC transporter</fullName>
    </submittedName>
</protein>
<dbReference type="Pfam" id="PF00005">
    <property type="entry name" value="ABC_tran"/>
    <property type="match status" value="1"/>
</dbReference>
<dbReference type="GO" id="GO:0140359">
    <property type="term" value="F:ABC-type transporter activity"/>
    <property type="evidence" value="ECO:0007669"/>
    <property type="project" value="InterPro"/>
</dbReference>